<dbReference type="PANTHER" id="PTHR45982:SF5">
    <property type="entry name" value="RCC DOMAIN-CONTAINING PROTEIN ATS1"/>
    <property type="match status" value="1"/>
</dbReference>
<protein>
    <submittedName>
        <fullName evidence="5">Protein KTI13</fullName>
    </submittedName>
</protein>
<dbReference type="OrthoDB" id="5370059at2759"/>
<feature type="domain" description="RCC1-like" evidence="4">
    <location>
        <begin position="4"/>
        <end position="343"/>
    </location>
</feature>
<feature type="repeat" description="RCC1" evidence="3">
    <location>
        <begin position="163"/>
        <end position="215"/>
    </location>
</feature>
<dbReference type="PRINTS" id="PR00633">
    <property type="entry name" value="RCCNDNSATION"/>
</dbReference>
<gene>
    <name evidence="5" type="ORF">CLIB1423_18S01222</name>
</gene>
<dbReference type="PROSITE" id="PS00626">
    <property type="entry name" value="RCC1_2"/>
    <property type="match status" value="1"/>
</dbReference>
<comment type="caution">
    <text evidence="5">The sequence shown here is derived from an EMBL/GenBank/DDBJ whole genome shotgun (WGS) entry which is preliminary data.</text>
</comment>
<proteinExistence type="predicted"/>
<organism evidence="5 6">
    <name type="scientific">[Candida] railenensis</name>
    <dbReference type="NCBI Taxonomy" id="45579"/>
    <lineage>
        <taxon>Eukaryota</taxon>
        <taxon>Fungi</taxon>
        <taxon>Dikarya</taxon>
        <taxon>Ascomycota</taxon>
        <taxon>Saccharomycotina</taxon>
        <taxon>Pichiomycetes</taxon>
        <taxon>Debaryomycetaceae</taxon>
        <taxon>Kurtzmaniella</taxon>
    </lineage>
</organism>
<evidence type="ECO:0000256" key="2">
    <source>
        <dbReference type="ARBA" id="ARBA00022737"/>
    </source>
</evidence>
<keyword evidence="6" id="KW-1185">Reference proteome</keyword>
<keyword evidence="2" id="KW-0677">Repeat</keyword>
<dbReference type="PROSITE" id="PS50012">
    <property type="entry name" value="RCC1_3"/>
    <property type="match status" value="4"/>
</dbReference>
<dbReference type="Pfam" id="PF25390">
    <property type="entry name" value="WD40_RLD"/>
    <property type="match status" value="1"/>
</dbReference>
<accession>A0A9P0W066</accession>
<dbReference type="InterPro" id="IPR058923">
    <property type="entry name" value="RCC1-like_dom"/>
</dbReference>
<evidence type="ECO:0000256" key="1">
    <source>
        <dbReference type="ARBA" id="ARBA00022658"/>
    </source>
</evidence>
<feature type="repeat" description="RCC1" evidence="3">
    <location>
        <begin position="255"/>
        <end position="293"/>
    </location>
</feature>
<dbReference type="InterPro" id="IPR000408">
    <property type="entry name" value="Reg_chr_condens"/>
</dbReference>
<dbReference type="AlphaFoldDB" id="A0A9P0W066"/>
<feature type="repeat" description="RCC1" evidence="3">
    <location>
        <begin position="110"/>
        <end position="162"/>
    </location>
</feature>
<evidence type="ECO:0000313" key="6">
    <source>
        <dbReference type="Proteomes" id="UP000837801"/>
    </source>
</evidence>
<sequence>MKYQLLCCGSNGSGQLGVGNVDDHNIIQKAGFLSDGKDFITSKQPISIACGGNHTLVLLESNEVFATGSSESGQLGIDTQSQINRFLKLDGLWKLVSCGWEFSILVSMDGVVYVSGLGLKGELGLGKTQTRTTKLTPISFTFPDMIIDVKSSMNHTVVRLANGDFYGWGVSRKGQLGLTSEKVLWTPTKLEFGLNPSSYTGYSVGKDFTVLYGDSGLKFFGTQDKVQRSIQENTVTIKSSKVLSMWTSIHILDGNRLISYGNNSHGQLFPTKTGLPFKEFAVGSEHGLALTNSNSVYAWGWGEHGNCGEYSETENRDEVTFDYLNKIYEGDNCIAIAGGCATSWIVTQLV</sequence>
<evidence type="ECO:0000259" key="4">
    <source>
        <dbReference type="Pfam" id="PF25390"/>
    </source>
</evidence>
<evidence type="ECO:0000256" key="3">
    <source>
        <dbReference type="PROSITE-ProRule" id="PRU00235"/>
    </source>
</evidence>
<dbReference type="PANTHER" id="PTHR45982">
    <property type="entry name" value="REGULATOR OF CHROMOSOME CONDENSATION"/>
    <property type="match status" value="1"/>
</dbReference>
<feature type="repeat" description="RCC1" evidence="3">
    <location>
        <begin position="3"/>
        <end position="61"/>
    </location>
</feature>
<dbReference type="Gene3D" id="2.130.10.30">
    <property type="entry name" value="Regulator of chromosome condensation 1/beta-lactamase-inhibitor protein II"/>
    <property type="match status" value="2"/>
</dbReference>
<dbReference type="InterPro" id="IPR051553">
    <property type="entry name" value="Ran_GTPase-activating"/>
</dbReference>
<dbReference type="InterPro" id="IPR009091">
    <property type="entry name" value="RCC1/BLIP-II"/>
</dbReference>
<dbReference type="EMBL" id="CAKXYY010000018">
    <property type="protein sequence ID" value="CAH2354679.1"/>
    <property type="molecule type" value="Genomic_DNA"/>
</dbReference>
<dbReference type="SUPFAM" id="SSF50985">
    <property type="entry name" value="RCC1/BLIP-II"/>
    <property type="match status" value="1"/>
</dbReference>
<reference evidence="5" key="1">
    <citation type="submission" date="2022-03" db="EMBL/GenBank/DDBJ databases">
        <authorList>
            <person name="Legras J.-L."/>
            <person name="Devillers H."/>
            <person name="Grondin C."/>
        </authorList>
    </citation>
    <scope>NUCLEOTIDE SEQUENCE</scope>
    <source>
        <strain evidence="5">CLIB 1423</strain>
    </source>
</reference>
<keyword evidence="1" id="KW-0344">Guanine-nucleotide releasing factor</keyword>
<name>A0A9P0W066_9ASCO</name>
<dbReference type="Proteomes" id="UP000837801">
    <property type="component" value="Unassembled WGS sequence"/>
</dbReference>
<evidence type="ECO:0000313" key="5">
    <source>
        <dbReference type="EMBL" id="CAH2354679.1"/>
    </source>
</evidence>